<keyword evidence="2" id="KW-0812">Transmembrane</keyword>
<gene>
    <name evidence="3" type="ORF">CLV58_104186</name>
</gene>
<keyword evidence="2" id="KW-1133">Transmembrane helix</keyword>
<reference evidence="3 4" key="1">
    <citation type="submission" date="2018-03" db="EMBL/GenBank/DDBJ databases">
        <title>Genomic Encyclopedia of Archaeal and Bacterial Type Strains, Phase II (KMG-II): from individual species to whole genera.</title>
        <authorList>
            <person name="Goeker M."/>
        </authorList>
    </citation>
    <scope>NUCLEOTIDE SEQUENCE [LARGE SCALE GENOMIC DNA]</scope>
    <source>
        <strain evidence="3 4">DSM 28354</strain>
    </source>
</reference>
<proteinExistence type="predicted"/>
<evidence type="ECO:0000313" key="3">
    <source>
        <dbReference type="EMBL" id="PRY43055.1"/>
    </source>
</evidence>
<dbReference type="Proteomes" id="UP000238375">
    <property type="component" value="Unassembled WGS sequence"/>
</dbReference>
<dbReference type="Pfam" id="PF04120">
    <property type="entry name" value="Iron_permease"/>
    <property type="match status" value="1"/>
</dbReference>
<organism evidence="3 4">
    <name type="scientific">Spirosoma oryzae</name>
    <dbReference type="NCBI Taxonomy" id="1469603"/>
    <lineage>
        <taxon>Bacteria</taxon>
        <taxon>Pseudomonadati</taxon>
        <taxon>Bacteroidota</taxon>
        <taxon>Cytophagia</taxon>
        <taxon>Cytophagales</taxon>
        <taxon>Cytophagaceae</taxon>
        <taxon>Spirosoma</taxon>
    </lineage>
</organism>
<evidence type="ECO:0000313" key="4">
    <source>
        <dbReference type="Proteomes" id="UP000238375"/>
    </source>
</evidence>
<keyword evidence="2" id="KW-0472">Membrane</keyword>
<comment type="caution">
    <text evidence="3">The sequence shown here is derived from an EMBL/GenBank/DDBJ whole genome shotgun (WGS) entry which is preliminary data.</text>
</comment>
<feature type="compositionally biased region" description="Basic and acidic residues" evidence="1">
    <location>
        <begin position="133"/>
        <end position="149"/>
    </location>
</feature>
<name>A0A2T0TBM9_9BACT</name>
<keyword evidence="4" id="KW-1185">Reference proteome</keyword>
<protein>
    <submittedName>
        <fullName evidence="3">Low affinity Fe/Cu permease</fullName>
    </submittedName>
</protein>
<sequence>MNRTGFSHFFDLFSQRVTRATGSSTAFLLALATVLIWIVTGPIFHYSDTWQLVINTGTTIVTFLMVFLIQKSQNKDSMAMQIKLNELIAVNRKASNRLLNVEDLSEKELRELHEFFGRLADKAKQENNLSESHSAEEAEEIHVEKLEEKHRRRQDKKMARTTG</sequence>
<feature type="region of interest" description="Disordered" evidence="1">
    <location>
        <begin position="125"/>
        <end position="163"/>
    </location>
</feature>
<dbReference type="RefSeq" id="WP_106136916.1">
    <property type="nucleotide sequence ID" value="NZ_PVTE01000004.1"/>
</dbReference>
<dbReference type="OrthoDB" id="119761at2"/>
<dbReference type="InterPro" id="IPR007251">
    <property type="entry name" value="Iron_permease_Fet4"/>
</dbReference>
<feature type="transmembrane region" description="Helical" evidence="2">
    <location>
        <begin position="21"/>
        <end position="44"/>
    </location>
</feature>
<evidence type="ECO:0000256" key="1">
    <source>
        <dbReference type="SAM" id="MobiDB-lite"/>
    </source>
</evidence>
<feature type="transmembrane region" description="Helical" evidence="2">
    <location>
        <begin position="50"/>
        <end position="69"/>
    </location>
</feature>
<dbReference type="AlphaFoldDB" id="A0A2T0TBM9"/>
<dbReference type="EMBL" id="PVTE01000004">
    <property type="protein sequence ID" value="PRY43055.1"/>
    <property type="molecule type" value="Genomic_DNA"/>
</dbReference>
<evidence type="ECO:0000256" key="2">
    <source>
        <dbReference type="SAM" id="Phobius"/>
    </source>
</evidence>
<dbReference type="GO" id="GO:0055085">
    <property type="term" value="P:transmembrane transport"/>
    <property type="evidence" value="ECO:0007669"/>
    <property type="project" value="InterPro"/>
</dbReference>
<accession>A0A2T0TBM9</accession>